<feature type="compositionally biased region" description="Acidic residues" evidence="1">
    <location>
        <begin position="104"/>
        <end position="119"/>
    </location>
</feature>
<gene>
    <name evidence="2" type="ORF">QQX98_011558</name>
</gene>
<dbReference type="Proteomes" id="UP001498476">
    <property type="component" value="Unassembled WGS sequence"/>
</dbReference>
<name>A0ABR1GLR9_9HYPO</name>
<reference evidence="2 3" key="1">
    <citation type="journal article" date="2025" name="Microbiol. Resour. Announc.">
        <title>Draft genome sequences for Neonectria magnoliae and Neonectria punicea, canker pathogens of Liriodendron tulipifera and Acer saccharum in West Virginia.</title>
        <authorList>
            <person name="Petronek H.M."/>
            <person name="Kasson M.T."/>
            <person name="Metheny A.M."/>
            <person name="Stauder C.M."/>
            <person name="Lovett B."/>
            <person name="Lynch S.C."/>
            <person name="Garnas J.R."/>
            <person name="Kasson L.R."/>
            <person name="Stajich J.E."/>
        </authorList>
    </citation>
    <scope>NUCLEOTIDE SEQUENCE [LARGE SCALE GENOMIC DNA]</scope>
    <source>
        <strain evidence="2 3">NRRL 64653</strain>
    </source>
</reference>
<sequence length="160" mass="17561">MDMANSKIVYLNLIDAEAFENVTGFPPTSTPVTAETYASMGLPFFHLWRDELKAPGVAGQWERLMGLEDAGVNQVSPLSGVRRSSAKVPPILKSGAWERLDKDDAGEDEEKNADGDEDEQGIKGQADAPTKRSEFPLVLLDPDDTFGPIESLDDEPYFDE</sequence>
<accession>A0ABR1GLR9</accession>
<evidence type="ECO:0000313" key="2">
    <source>
        <dbReference type="EMBL" id="KAK7402694.1"/>
    </source>
</evidence>
<feature type="region of interest" description="Disordered" evidence="1">
    <location>
        <begin position="92"/>
        <end position="160"/>
    </location>
</feature>
<feature type="compositionally biased region" description="Acidic residues" evidence="1">
    <location>
        <begin position="151"/>
        <end position="160"/>
    </location>
</feature>
<protein>
    <submittedName>
        <fullName evidence="2">Uncharacterized protein</fullName>
    </submittedName>
</protein>
<dbReference type="EMBL" id="JAZAVJ010000288">
    <property type="protein sequence ID" value="KAK7402694.1"/>
    <property type="molecule type" value="Genomic_DNA"/>
</dbReference>
<comment type="caution">
    <text evidence="2">The sequence shown here is derived from an EMBL/GenBank/DDBJ whole genome shotgun (WGS) entry which is preliminary data.</text>
</comment>
<keyword evidence="3" id="KW-1185">Reference proteome</keyword>
<proteinExistence type="predicted"/>
<evidence type="ECO:0000313" key="3">
    <source>
        <dbReference type="Proteomes" id="UP001498476"/>
    </source>
</evidence>
<evidence type="ECO:0000256" key="1">
    <source>
        <dbReference type="SAM" id="MobiDB-lite"/>
    </source>
</evidence>
<organism evidence="2 3">
    <name type="scientific">Neonectria punicea</name>
    <dbReference type="NCBI Taxonomy" id="979145"/>
    <lineage>
        <taxon>Eukaryota</taxon>
        <taxon>Fungi</taxon>
        <taxon>Dikarya</taxon>
        <taxon>Ascomycota</taxon>
        <taxon>Pezizomycotina</taxon>
        <taxon>Sordariomycetes</taxon>
        <taxon>Hypocreomycetidae</taxon>
        <taxon>Hypocreales</taxon>
        <taxon>Nectriaceae</taxon>
        <taxon>Neonectria</taxon>
    </lineage>
</organism>